<dbReference type="SUPFAM" id="SSF53271">
    <property type="entry name" value="PRTase-like"/>
    <property type="match status" value="1"/>
</dbReference>
<dbReference type="InterPro" id="IPR051910">
    <property type="entry name" value="ComF/GntX_DNA_util-trans"/>
</dbReference>
<evidence type="ECO:0000256" key="1">
    <source>
        <dbReference type="ARBA" id="ARBA00008007"/>
    </source>
</evidence>
<dbReference type="CDD" id="cd06223">
    <property type="entry name" value="PRTases_typeI"/>
    <property type="match status" value="1"/>
</dbReference>
<evidence type="ECO:0000259" key="3">
    <source>
        <dbReference type="Pfam" id="PF18912"/>
    </source>
</evidence>
<dbReference type="PANTHER" id="PTHR47505">
    <property type="entry name" value="DNA UTILIZATION PROTEIN YHGH"/>
    <property type="match status" value="1"/>
</dbReference>
<feature type="domain" description="Double zinc ribbon" evidence="3">
    <location>
        <begin position="27"/>
        <end position="75"/>
    </location>
</feature>
<comment type="caution">
    <text evidence="4">The sequence shown here is derived from an EMBL/GenBank/DDBJ whole genome shotgun (WGS) entry which is preliminary data.</text>
</comment>
<sequence length="287" mass="30434">MSAAAPPASARLPRNLANFGRRTAQRLLDTLLPPACALCGDAEAGALLCPACCAQFFSAAANGLRCACCANPLPQLPPATLDASALHVADAVPAQPAGLATTEAVLPQLCGQCQQQRPAYAQTVVACSYALPLDQLVLQLKFDQRLAYAGLMAQQLRDAVLRQPDYRLPELLCPVPLGPRRLAERGYNQALEIARPLARQLGIALAPRLLLRVRDTAPQSLVTASARQHNLAAAFAVSTAVQVRGRHIGIVDDVMTSGSTLQEIAATLQRYGASRISNLVFARTPPH</sequence>
<dbReference type="InterPro" id="IPR044005">
    <property type="entry name" value="DZR_2"/>
</dbReference>
<evidence type="ECO:0000313" key="5">
    <source>
        <dbReference type="Proteomes" id="UP000444316"/>
    </source>
</evidence>
<comment type="similarity">
    <text evidence="1">Belongs to the ComF/GntX family.</text>
</comment>
<protein>
    <submittedName>
        <fullName evidence="4">ComF family protein</fullName>
    </submittedName>
</protein>
<proteinExistence type="inferred from homology"/>
<dbReference type="InterPro" id="IPR000836">
    <property type="entry name" value="PRTase_dom"/>
</dbReference>
<dbReference type="Gene3D" id="3.40.50.2020">
    <property type="match status" value="1"/>
</dbReference>
<accession>A0A845I102</accession>
<reference evidence="4" key="1">
    <citation type="submission" date="2019-12" db="EMBL/GenBank/DDBJ databases">
        <title>Novel species isolated from a subtropical stream in China.</title>
        <authorList>
            <person name="Lu H."/>
        </authorList>
    </citation>
    <scope>NUCLEOTIDE SEQUENCE [LARGE SCALE GENOMIC DNA]</scope>
    <source>
        <strain evidence="4">FT93W</strain>
    </source>
</reference>
<dbReference type="AlphaFoldDB" id="A0A845I102"/>
<evidence type="ECO:0000259" key="2">
    <source>
        <dbReference type="Pfam" id="PF00156"/>
    </source>
</evidence>
<gene>
    <name evidence="4" type="ORF">GTP23_17850</name>
</gene>
<dbReference type="RefSeq" id="WP_161036365.1">
    <property type="nucleotide sequence ID" value="NZ_WWCL01000004.1"/>
</dbReference>
<dbReference type="InterPro" id="IPR029057">
    <property type="entry name" value="PRTase-like"/>
</dbReference>
<organism evidence="4 5">
    <name type="scientific">Duganella fentianensis</name>
    <dbReference type="NCBI Taxonomy" id="2692177"/>
    <lineage>
        <taxon>Bacteria</taxon>
        <taxon>Pseudomonadati</taxon>
        <taxon>Pseudomonadota</taxon>
        <taxon>Betaproteobacteria</taxon>
        <taxon>Burkholderiales</taxon>
        <taxon>Oxalobacteraceae</taxon>
        <taxon>Telluria group</taxon>
        <taxon>Duganella</taxon>
    </lineage>
</organism>
<evidence type="ECO:0000313" key="4">
    <source>
        <dbReference type="EMBL" id="MYN46909.1"/>
    </source>
</evidence>
<dbReference type="Pfam" id="PF00156">
    <property type="entry name" value="Pribosyltran"/>
    <property type="match status" value="1"/>
</dbReference>
<name>A0A845I102_9BURK</name>
<feature type="domain" description="Phosphoribosyltransferase" evidence="2">
    <location>
        <begin position="190"/>
        <end position="282"/>
    </location>
</feature>
<dbReference type="PANTHER" id="PTHR47505:SF1">
    <property type="entry name" value="DNA UTILIZATION PROTEIN YHGH"/>
    <property type="match status" value="1"/>
</dbReference>
<keyword evidence="5" id="KW-1185">Reference proteome</keyword>
<dbReference type="Proteomes" id="UP000444316">
    <property type="component" value="Unassembled WGS sequence"/>
</dbReference>
<dbReference type="Pfam" id="PF18912">
    <property type="entry name" value="DZR_2"/>
    <property type="match status" value="1"/>
</dbReference>
<dbReference type="EMBL" id="WWCL01000004">
    <property type="protein sequence ID" value="MYN46909.1"/>
    <property type="molecule type" value="Genomic_DNA"/>
</dbReference>